<evidence type="ECO:0000256" key="1">
    <source>
        <dbReference type="SAM" id="SignalP"/>
    </source>
</evidence>
<reference evidence="2 3" key="1">
    <citation type="journal article" date="2018" name="Evol. Lett.">
        <title>Horizontal gene cluster transfer increased hallucinogenic mushroom diversity.</title>
        <authorList>
            <person name="Reynolds H.T."/>
            <person name="Vijayakumar V."/>
            <person name="Gluck-Thaler E."/>
            <person name="Korotkin H.B."/>
            <person name="Matheny P.B."/>
            <person name="Slot J.C."/>
        </authorList>
    </citation>
    <scope>NUCLEOTIDE SEQUENCE [LARGE SCALE GENOMIC DNA]</scope>
    <source>
        <strain evidence="2 3">2631</strain>
    </source>
</reference>
<dbReference type="STRING" id="93625.A0A409W7F8"/>
<protein>
    <submittedName>
        <fullName evidence="2">Uncharacterized protein</fullName>
    </submittedName>
</protein>
<keyword evidence="1" id="KW-0732">Signal</keyword>
<dbReference type="OrthoDB" id="4935642at2759"/>
<evidence type="ECO:0000313" key="2">
    <source>
        <dbReference type="EMBL" id="PPQ74405.1"/>
    </source>
</evidence>
<accession>A0A409W7F8</accession>
<sequence length="257" mass="27312">MSDKLSRIKISCFFTLIASLLSVAPAVHALVGSSWSVTNIPSAGLTDITFPIAIIEADHITGYYFAQQFNFVGVSDVGYTGIQPRPDSGGKAVLHGVFSNFINGSTTSDNATCSPGADGGPGVSCSVEWNGVYGRQYNFEVMTTGNRVWVGTVVDSITGERIHIGSFTLPEGTQGITSSQSGFVEWFPWNGGLPPNHCAHLPYQKTFFGNPVTRHVGSVGTQSKSYEYGDCVGQVAFHTELVPGGAENNCGFRGQRG</sequence>
<name>A0A409W7F8_PSICY</name>
<keyword evidence="3" id="KW-1185">Reference proteome</keyword>
<dbReference type="EMBL" id="NHYD01003699">
    <property type="protein sequence ID" value="PPQ74405.1"/>
    <property type="molecule type" value="Genomic_DNA"/>
</dbReference>
<proteinExistence type="predicted"/>
<dbReference type="Proteomes" id="UP000283269">
    <property type="component" value="Unassembled WGS sequence"/>
</dbReference>
<feature type="signal peptide" evidence="1">
    <location>
        <begin position="1"/>
        <end position="29"/>
    </location>
</feature>
<evidence type="ECO:0000313" key="3">
    <source>
        <dbReference type="Proteomes" id="UP000283269"/>
    </source>
</evidence>
<comment type="caution">
    <text evidence="2">The sequence shown here is derived from an EMBL/GenBank/DDBJ whole genome shotgun (WGS) entry which is preliminary data.</text>
</comment>
<dbReference type="InParanoid" id="A0A409W7F8"/>
<feature type="chain" id="PRO_5019023479" evidence="1">
    <location>
        <begin position="30"/>
        <end position="257"/>
    </location>
</feature>
<dbReference type="AlphaFoldDB" id="A0A409W7F8"/>
<gene>
    <name evidence="2" type="ORF">CVT25_006861</name>
</gene>
<organism evidence="2 3">
    <name type="scientific">Psilocybe cyanescens</name>
    <dbReference type="NCBI Taxonomy" id="93625"/>
    <lineage>
        <taxon>Eukaryota</taxon>
        <taxon>Fungi</taxon>
        <taxon>Dikarya</taxon>
        <taxon>Basidiomycota</taxon>
        <taxon>Agaricomycotina</taxon>
        <taxon>Agaricomycetes</taxon>
        <taxon>Agaricomycetidae</taxon>
        <taxon>Agaricales</taxon>
        <taxon>Agaricineae</taxon>
        <taxon>Strophariaceae</taxon>
        <taxon>Psilocybe</taxon>
    </lineage>
</organism>